<gene>
    <name evidence="1" type="ORF">Acr_10g0003110</name>
</gene>
<dbReference type="EMBL" id="BJWL01000010">
    <property type="protein sequence ID" value="GFY94926.1"/>
    <property type="molecule type" value="Genomic_DNA"/>
</dbReference>
<organism evidence="1 2">
    <name type="scientific">Actinidia rufa</name>
    <dbReference type="NCBI Taxonomy" id="165716"/>
    <lineage>
        <taxon>Eukaryota</taxon>
        <taxon>Viridiplantae</taxon>
        <taxon>Streptophyta</taxon>
        <taxon>Embryophyta</taxon>
        <taxon>Tracheophyta</taxon>
        <taxon>Spermatophyta</taxon>
        <taxon>Magnoliopsida</taxon>
        <taxon>eudicotyledons</taxon>
        <taxon>Gunneridae</taxon>
        <taxon>Pentapetalae</taxon>
        <taxon>asterids</taxon>
        <taxon>Ericales</taxon>
        <taxon>Actinidiaceae</taxon>
        <taxon>Actinidia</taxon>
    </lineage>
</organism>
<proteinExistence type="predicted"/>
<name>A0A7J0F935_9ERIC</name>
<evidence type="ECO:0000313" key="1">
    <source>
        <dbReference type="EMBL" id="GFY94926.1"/>
    </source>
</evidence>
<reference evidence="1 2" key="1">
    <citation type="submission" date="2019-07" db="EMBL/GenBank/DDBJ databases">
        <title>De Novo Assembly of kiwifruit Actinidia rufa.</title>
        <authorList>
            <person name="Sugita-Konishi S."/>
            <person name="Sato K."/>
            <person name="Mori E."/>
            <person name="Abe Y."/>
            <person name="Kisaki G."/>
            <person name="Hamano K."/>
            <person name="Suezawa K."/>
            <person name="Otani M."/>
            <person name="Fukuda T."/>
            <person name="Manabe T."/>
            <person name="Gomi K."/>
            <person name="Tabuchi M."/>
            <person name="Akimitsu K."/>
            <person name="Kataoka I."/>
        </authorList>
    </citation>
    <scope>NUCLEOTIDE SEQUENCE [LARGE SCALE GENOMIC DNA]</scope>
    <source>
        <strain evidence="2">cv. Fuchu</strain>
    </source>
</reference>
<sequence>MNKSISIIRELVAASLPPGAGGLLILIPGVPRLRESIPAGWSSYPAHNFMYWAGRISSLGGYSSIWRRLVPSRQPVIIISGFQSGRPIILSFLLSGSRNGVAHARPERSSYLSASYRLAQSKIGHPHDIFSQLVSSACLPRDSHSHLYRIPFRLHKLACLPARPNRSSSSPFSSSGGWLFTDCPFSMSNSLRNVSSFFTDPSCD</sequence>
<accession>A0A7J0F935</accession>
<keyword evidence="2" id="KW-1185">Reference proteome</keyword>
<dbReference type="OrthoDB" id="1830645at2759"/>
<comment type="caution">
    <text evidence="1">The sequence shown here is derived from an EMBL/GenBank/DDBJ whole genome shotgun (WGS) entry which is preliminary data.</text>
</comment>
<dbReference type="AlphaFoldDB" id="A0A7J0F935"/>
<protein>
    <submittedName>
        <fullName evidence="1">Uncharacterized protein</fullName>
    </submittedName>
</protein>
<evidence type="ECO:0000313" key="2">
    <source>
        <dbReference type="Proteomes" id="UP000585474"/>
    </source>
</evidence>
<dbReference type="Proteomes" id="UP000585474">
    <property type="component" value="Unassembled WGS sequence"/>
</dbReference>